<evidence type="ECO:0000313" key="3">
    <source>
        <dbReference type="Proteomes" id="UP000427769"/>
    </source>
</evidence>
<keyword evidence="3" id="KW-1185">Reference proteome</keyword>
<dbReference type="PANTHER" id="PTHR12558">
    <property type="entry name" value="CELL DIVISION CYCLE 16,23,27"/>
    <property type="match status" value="1"/>
</dbReference>
<dbReference type="PANTHER" id="PTHR12558:SF13">
    <property type="entry name" value="CELL DIVISION CYCLE PROTEIN 27 HOMOLOG"/>
    <property type="match status" value="1"/>
</dbReference>
<protein>
    <submittedName>
        <fullName evidence="2">Uncharacterized protein</fullName>
    </submittedName>
</protein>
<dbReference type="EMBL" id="AP021875">
    <property type="protein sequence ID" value="BBO77061.1"/>
    <property type="molecule type" value="Genomic_DNA"/>
</dbReference>
<sequence length="272" mass="29905">MKLGMYWYHRGCSRKALEHFQTAYEHFSLHDQSQGVARSLIGLAHLHRLADNRENALLFYDAAIAAARRCDDQTVTARALSGKAALLIDSDDLSGAETLLDEAQLISTLSGSVSTMLFNHRAVLAMKEMRYDDALTLLDQADSSAAEAESPAAATIRFTRARVLMRSGDDEKAMALFQQALDLDRGAGFSRGMAADLLAMADIYERSGQNESALDCLERSLKIYALMGNRKIVLDNLDRLESLAGQAGSDTRITVHYINQWLAGEAVDVVCR</sequence>
<reference evidence="2 3" key="1">
    <citation type="submission" date="2019-11" db="EMBL/GenBank/DDBJ databases">
        <title>Comparative genomics of hydrocarbon-degrading Desulfosarcina strains.</title>
        <authorList>
            <person name="Watanabe M."/>
            <person name="Kojima H."/>
            <person name="Fukui M."/>
        </authorList>
    </citation>
    <scope>NUCLEOTIDE SEQUENCE [LARGE SCALE GENOMIC DNA]</scope>
    <source>
        <strain evidence="2 3">PP31</strain>
    </source>
</reference>
<dbReference type="PROSITE" id="PS50005">
    <property type="entry name" value="TPR"/>
    <property type="match status" value="1"/>
</dbReference>
<dbReference type="InterPro" id="IPR011990">
    <property type="entry name" value="TPR-like_helical_dom_sf"/>
</dbReference>
<organism evidence="2 3">
    <name type="scientific">Desulfosarcina widdelii</name>
    <dbReference type="NCBI Taxonomy" id="947919"/>
    <lineage>
        <taxon>Bacteria</taxon>
        <taxon>Pseudomonadati</taxon>
        <taxon>Thermodesulfobacteriota</taxon>
        <taxon>Desulfobacteria</taxon>
        <taxon>Desulfobacterales</taxon>
        <taxon>Desulfosarcinaceae</taxon>
        <taxon>Desulfosarcina</taxon>
    </lineage>
</organism>
<dbReference type="AlphaFoldDB" id="A0A5K7ZBF9"/>
<name>A0A5K7ZBF9_9BACT</name>
<proteinExistence type="predicted"/>
<dbReference type="Proteomes" id="UP000427769">
    <property type="component" value="Chromosome"/>
</dbReference>
<dbReference type="Gene3D" id="1.25.40.10">
    <property type="entry name" value="Tetratricopeptide repeat domain"/>
    <property type="match status" value="2"/>
</dbReference>
<evidence type="ECO:0000256" key="1">
    <source>
        <dbReference type="PROSITE-ProRule" id="PRU00339"/>
    </source>
</evidence>
<dbReference type="InterPro" id="IPR019734">
    <property type="entry name" value="TPR_rpt"/>
</dbReference>
<dbReference type="GO" id="GO:0051301">
    <property type="term" value="P:cell division"/>
    <property type="evidence" value="ECO:0007669"/>
    <property type="project" value="TreeGrafter"/>
</dbReference>
<dbReference type="Pfam" id="PF13424">
    <property type="entry name" value="TPR_12"/>
    <property type="match status" value="1"/>
</dbReference>
<evidence type="ECO:0000313" key="2">
    <source>
        <dbReference type="EMBL" id="BBO77061.1"/>
    </source>
</evidence>
<dbReference type="SMART" id="SM00028">
    <property type="entry name" value="TPR"/>
    <property type="match status" value="4"/>
</dbReference>
<dbReference type="SUPFAM" id="SSF48452">
    <property type="entry name" value="TPR-like"/>
    <property type="match status" value="2"/>
</dbReference>
<accession>A0A5K7ZBF9</accession>
<feature type="repeat" description="TPR" evidence="1">
    <location>
        <begin position="154"/>
        <end position="187"/>
    </location>
</feature>
<gene>
    <name evidence="2" type="ORF">DSCW_44780</name>
</gene>
<keyword evidence="1" id="KW-0802">TPR repeat</keyword>
<dbReference type="KEGG" id="dwd:DSCW_44780"/>